<dbReference type="GO" id="GO:0005524">
    <property type="term" value="F:ATP binding"/>
    <property type="evidence" value="ECO:0007669"/>
    <property type="project" value="UniProtKB-KW"/>
</dbReference>
<feature type="region of interest" description="Disordered" evidence="4">
    <location>
        <begin position="226"/>
        <end position="334"/>
    </location>
</feature>
<dbReference type="EMBL" id="CALLCH030000005">
    <property type="protein sequence ID" value="CAI4212522.1"/>
    <property type="molecule type" value="Genomic_DNA"/>
</dbReference>
<sequence>MPSASAPKPSPAKPAPSTTPSTTPPLAHPRPQRATPLPTPRPRADGDEEITTALVGPDNICGYVDGRPGASFYCPAGNNCVLFTARTTLTGAVACCNTDACNLRLTCMDYNQVVNSKQCDNGCMVDAFTLKCTDSARPFCNTASFATSIFDYWCNDLDLSSAQTLFTTFLGQTGRSFEPLPSPPPSTSKKVNAGAIAGGVVGGLAGLALLGLAAFFLIRRRNNNNAASTSPMQPQMVYAPLPGQPQFPNTTPSPGRLPVGPDRMSSISPHHGDPRASTLVNSPTLSTTSGAAFSPYPQQGVPGQPQPYAPNQAHVHEAGGDAADHHRGQIHELH</sequence>
<organism evidence="7 8">
    <name type="scientific">Parascedosporium putredinis</name>
    <dbReference type="NCBI Taxonomy" id="1442378"/>
    <lineage>
        <taxon>Eukaryota</taxon>
        <taxon>Fungi</taxon>
        <taxon>Dikarya</taxon>
        <taxon>Ascomycota</taxon>
        <taxon>Pezizomycotina</taxon>
        <taxon>Sordariomycetes</taxon>
        <taxon>Hypocreomycetidae</taxon>
        <taxon>Microascales</taxon>
        <taxon>Microascaceae</taxon>
        <taxon>Parascedosporium</taxon>
    </lineage>
</organism>
<reference evidence="7" key="1">
    <citation type="submission" date="2022-11" db="EMBL/GenBank/DDBJ databases">
        <authorList>
            <person name="Scott C."/>
            <person name="Bruce N."/>
        </authorList>
    </citation>
    <scope>NUCLEOTIDE SEQUENCE</scope>
</reference>
<evidence type="ECO:0000313" key="7">
    <source>
        <dbReference type="EMBL" id="CAI4212522.1"/>
    </source>
</evidence>
<evidence type="ECO:0000259" key="6">
    <source>
        <dbReference type="Pfam" id="PF21314"/>
    </source>
</evidence>
<keyword evidence="2" id="KW-0547">Nucleotide-binding</keyword>
<evidence type="ECO:0000256" key="2">
    <source>
        <dbReference type="ARBA" id="ARBA00022741"/>
    </source>
</evidence>
<keyword evidence="5" id="KW-1133">Transmembrane helix</keyword>
<evidence type="ECO:0000256" key="3">
    <source>
        <dbReference type="ARBA" id="ARBA00022840"/>
    </source>
</evidence>
<feature type="compositionally biased region" description="Polar residues" evidence="4">
    <location>
        <begin position="278"/>
        <end position="291"/>
    </location>
</feature>
<keyword evidence="3" id="KW-0067">ATP-binding</keyword>
<keyword evidence="1" id="KW-0597">Phosphoprotein</keyword>
<evidence type="ECO:0000256" key="5">
    <source>
        <dbReference type="SAM" id="Phobius"/>
    </source>
</evidence>
<feature type="transmembrane region" description="Helical" evidence="5">
    <location>
        <begin position="193"/>
        <end position="218"/>
    </location>
</feature>
<accession>A0A9P1GY95</accession>
<dbReference type="Pfam" id="PF21314">
    <property type="entry name" value="TM_ErbB1"/>
    <property type="match status" value="1"/>
</dbReference>
<evidence type="ECO:0000313" key="8">
    <source>
        <dbReference type="Proteomes" id="UP000838763"/>
    </source>
</evidence>
<keyword evidence="5" id="KW-0812">Transmembrane</keyword>
<dbReference type="InterPro" id="IPR049328">
    <property type="entry name" value="TM_ErbB1"/>
</dbReference>
<name>A0A9P1GY95_9PEZI</name>
<feature type="region of interest" description="Disordered" evidence="4">
    <location>
        <begin position="1"/>
        <end position="47"/>
    </location>
</feature>
<keyword evidence="8" id="KW-1185">Reference proteome</keyword>
<gene>
    <name evidence="7" type="ORF">PPNO1_LOCUS2278</name>
</gene>
<evidence type="ECO:0000256" key="4">
    <source>
        <dbReference type="SAM" id="MobiDB-lite"/>
    </source>
</evidence>
<feature type="compositionally biased region" description="Basic and acidic residues" evidence="4">
    <location>
        <begin position="314"/>
        <end position="334"/>
    </location>
</feature>
<keyword evidence="5" id="KW-0472">Membrane</keyword>
<dbReference type="OrthoDB" id="5347452at2759"/>
<protein>
    <recommendedName>
        <fullName evidence="6">Epidermal growth factor receptor-like transmembrane-juxtamembrane segment domain-containing protein</fullName>
    </recommendedName>
</protein>
<comment type="caution">
    <text evidence="7">The sequence shown here is derived from an EMBL/GenBank/DDBJ whole genome shotgun (WGS) entry which is preliminary data.</text>
</comment>
<dbReference type="Proteomes" id="UP000838763">
    <property type="component" value="Unassembled WGS sequence"/>
</dbReference>
<evidence type="ECO:0000256" key="1">
    <source>
        <dbReference type="ARBA" id="ARBA00022553"/>
    </source>
</evidence>
<proteinExistence type="predicted"/>
<dbReference type="AlphaFoldDB" id="A0A9P1GY95"/>
<feature type="domain" description="Epidermal growth factor receptor-like transmembrane-juxtamembrane segment" evidence="6">
    <location>
        <begin position="196"/>
        <end position="222"/>
    </location>
</feature>